<dbReference type="NCBIfam" id="TIGR01640">
    <property type="entry name" value="F_box_assoc_1"/>
    <property type="match status" value="1"/>
</dbReference>
<reference evidence="4 5" key="1">
    <citation type="submission" date="2020-12" db="EMBL/GenBank/DDBJ databases">
        <title>Concerted genomic and epigenomic changes stabilize Arabidopsis allopolyploids.</title>
        <authorList>
            <person name="Chen Z."/>
        </authorList>
    </citation>
    <scope>NUCLEOTIDE SEQUENCE [LARGE SCALE GENOMIC DNA]</scope>
    <source>
        <strain evidence="4">Allo738</strain>
        <tissue evidence="4">Leaf</tissue>
    </source>
</reference>
<dbReference type="InterPro" id="IPR013187">
    <property type="entry name" value="F-box-assoc_dom_typ3"/>
</dbReference>
<evidence type="ECO:0000259" key="2">
    <source>
        <dbReference type="Pfam" id="PF00646"/>
    </source>
</evidence>
<organism evidence="4 5">
    <name type="scientific">Arabidopsis thaliana x Arabidopsis arenosa</name>
    <dbReference type="NCBI Taxonomy" id="1240361"/>
    <lineage>
        <taxon>Eukaryota</taxon>
        <taxon>Viridiplantae</taxon>
        <taxon>Streptophyta</taxon>
        <taxon>Embryophyta</taxon>
        <taxon>Tracheophyta</taxon>
        <taxon>Spermatophyta</taxon>
        <taxon>Magnoliopsida</taxon>
        <taxon>eudicotyledons</taxon>
        <taxon>Gunneridae</taxon>
        <taxon>Pentapetalae</taxon>
        <taxon>rosids</taxon>
        <taxon>malvids</taxon>
        <taxon>Brassicales</taxon>
        <taxon>Brassicaceae</taxon>
        <taxon>Camelineae</taxon>
        <taxon>Arabidopsis</taxon>
    </lineage>
</organism>
<evidence type="ECO:0000259" key="3">
    <source>
        <dbReference type="Pfam" id="PF08268"/>
    </source>
</evidence>
<evidence type="ECO:0000313" key="4">
    <source>
        <dbReference type="EMBL" id="KAG7567222.1"/>
    </source>
</evidence>
<feature type="region of interest" description="Disordered" evidence="1">
    <location>
        <begin position="1"/>
        <end position="34"/>
    </location>
</feature>
<dbReference type="PANTHER" id="PTHR31111:SF106">
    <property type="entry name" value="F-BOX ASSOCIATED UBIQUITINATION EFFECTOR FAMILY PROTEIN"/>
    <property type="match status" value="1"/>
</dbReference>
<accession>A0A8T2A5E0</accession>
<evidence type="ECO:0000256" key="1">
    <source>
        <dbReference type="SAM" id="MobiDB-lite"/>
    </source>
</evidence>
<evidence type="ECO:0000313" key="5">
    <source>
        <dbReference type="Proteomes" id="UP000694240"/>
    </source>
</evidence>
<dbReference type="Pfam" id="PF08268">
    <property type="entry name" value="FBA_3"/>
    <property type="match status" value="1"/>
</dbReference>
<dbReference type="Proteomes" id="UP000694240">
    <property type="component" value="Chromosome 9"/>
</dbReference>
<gene>
    <name evidence="4" type="ORF">ISN45_Aa04g001160</name>
</gene>
<keyword evidence="5" id="KW-1185">Reference proteome</keyword>
<protein>
    <submittedName>
        <fullName evidence="4">F-box associated interaction domain</fullName>
    </submittedName>
</protein>
<feature type="compositionally biased region" description="Basic and acidic residues" evidence="1">
    <location>
        <begin position="1"/>
        <end position="15"/>
    </location>
</feature>
<dbReference type="InterPro" id="IPR017451">
    <property type="entry name" value="F-box-assoc_interact_dom"/>
</dbReference>
<comment type="caution">
    <text evidence="4">The sequence shown here is derived from an EMBL/GenBank/DDBJ whole genome shotgun (WGS) entry which is preliminary data.</text>
</comment>
<feature type="domain" description="F-box associated beta-propeller type 3" evidence="3">
    <location>
        <begin position="97"/>
        <end position="415"/>
    </location>
</feature>
<proteinExistence type="predicted"/>
<dbReference type="EMBL" id="JAEFBK010000009">
    <property type="protein sequence ID" value="KAG7567222.1"/>
    <property type="molecule type" value="Genomic_DNA"/>
</dbReference>
<sequence>MKRERAKLENDRVENSDAIVETTPASSKRQMKKKISDDRSKISDLLPIDLKMEILKRLPVKTLARFLCLSKEYACIIRRRDFMKLYLTESTNSPQSLIFTFENKTHWKHFFFSASPWEQEEEDEMSPQNEDESSSSACVATYLMKCHSQPYTTIAPSVHGLICYGHPSKLMVYNPSTRRSITLPKIDSQRINMYHFLGYDPIHGDYKVLCMTVGMHVYKGRGMAQELRVLTLGNGNSWRLIEDFPPHFLDYHYSPDICINGVLYYGALLDIKRPAVMSFDVKSEKFHLIKGPDRDLRPKLKSFNGKLVVLFSTNGGFELWVLEDAAKHEWEKKLFVSDIDCWRNGCMFQVFCLTDEGEFIFAPKELGKPPFSLLYYDPQENTEGTVHIQGITELKLPLWDNDSDRRLISIFSGHVENLMCL</sequence>
<dbReference type="InterPro" id="IPR001810">
    <property type="entry name" value="F-box_dom"/>
</dbReference>
<name>A0A8T2A5E0_9BRAS</name>
<dbReference type="PANTHER" id="PTHR31111">
    <property type="entry name" value="BNAA05G37150D PROTEIN-RELATED"/>
    <property type="match status" value="1"/>
</dbReference>
<dbReference type="AlphaFoldDB" id="A0A8T2A5E0"/>
<dbReference type="Pfam" id="PF00646">
    <property type="entry name" value="F-box"/>
    <property type="match status" value="1"/>
</dbReference>
<feature type="domain" description="F-box" evidence="2">
    <location>
        <begin position="45"/>
        <end position="83"/>
    </location>
</feature>